<dbReference type="CDD" id="cd12215">
    <property type="entry name" value="ChiC_BD"/>
    <property type="match status" value="1"/>
</dbReference>
<keyword evidence="2" id="KW-0378">Hydrolase</keyword>
<feature type="region of interest" description="Disordered" evidence="3">
    <location>
        <begin position="177"/>
        <end position="209"/>
    </location>
</feature>
<sequence length="270" mass="28542">MKRFRERCVRAVLVGGLVGALAVPVGLATSAGAHGWVTSPPSRQDHCRTGTAPFDCGQVRYEPQSVEAPKGSMRCSGGNAQFAVLDDASKPWPVTPVGRSVTFQWKLTAAHNTSTWEYFVDGVLHRTFDQGGAQPSATISHTLTDLPTGRHTVLARWNVSNTAMAFYSCVDLQVGGGTTTPTPTPTPSPTPTSPTPTPSPTPTDPGTCAATPWSAAAVYTGGARVSYAGRTWQAQWWTQGEAPRASDWGVWRDLGACSTTAVRTARTAVA</sequence>
<feature type="domain" description="Chitin-binding type-3" evidence="4">
    <location>
        <begin position="210"/>
        <end position="254"/>
    </location>
</feature>
<dbReference type="GO" id="GO:0005576">
    <property type="term" value="C:extracellular region"/>
    <property type="evidence" value="ECO:0007669"/>
    <property type="project" value="InterPro"/>
</dbReference>
<protein>
    <submittedName>
        <fullName evidence="5">Putative carbohydrate-binding protein with CBM5 and CBM33 domain</fullName>
    </submittedName>
</protein>
<dbReference type="RefSeq" id="WP_183295802.1">
    <property type="nucleotide sequence ID" value="NZ_JACHVX010000002.1"/>
</dbReference>
<dbReference type="GO" id="GO:0004553">
    <property type="term" value="F:hydrolase activity, hydrolyzing O-glycosyl compounds"/>
    <property type="evidence" value="ECO:0007669"/>
    <property type="project" value="InterPro"/>
</dbReference>
<accession>A0A7W4UG63</accession>
<dbReference type="SMART" id="SM00495">
    <property type="entry name" value="ChtBD3"/>
    <property type="match status" value="1"/>
</dbReference>
<dbReference type="Proteomes" id="UP000518206">
    <property type="component" value="Unassembled WGS sequence"/>
</dbReference>
<evidence type="ECO:0000313" key="6">
    <source>
        <dbReference type="Proteomes" id="UP000518206"/>
    </source>
</evidence>
<dbReference type="Pfam" id="PF03067">
    <property type="entry name" value="LPMO_10"/>
    <property type="match status" value="1"/>
</dbReference>
<name>A0A7W4UG63_9CELL</name>
<dbReference type="SUPFAM" id="SSF81296">
    <property type="entry name" value="E set domains"/>
    <property type="match status" value="1"/>
</dbReference>
<reference evidence="5 6" key="2">
    <citation type="submission" date="2020-08" db="EMBL/GenBank/DDBJ databases">
        <authorList>
            <person name="Partida-Martinez L."/>
            <person name="Huntemann M."/>
            <person name="Clum A."/>
            <person name="Wang J."/>
            <person name="Palaniappan K."/>
            <person name="Ritter S."/>
            <person name="Chen I.-M."/>
            <person name="Stamatis D."/>
            <person name="Reddy T."/>
            <person name="O'Malley R."/>
            <person name="Daum C."/>
            <person name="Shapiro N."/>
            <person name="Ivanova N."/>
            <person name="Kyrpides N."/>
            <person name="Woyke T."/>
        </authorList>
    </citation>
    <scope>NUCLEOTIDE SEQUENCE [LARGE SCALE GENOMIC DNA]</scope>
    <source>
        <strain evidence="5 6">RAS26</strain>
    </source>
</reference>
<evidence type="ECO:0000313" key="5">
    <source>
        <dbReference type="EMBL" id="MBB2922983.1"/>
    </source>
</evidence>
<dbReference type="InterPro" id="IPR004302">
    <property type="entry name" value="Cellulose/chitin-bd_N"/>
</dbReference>
<evidence type="ECO:0000259" key="4">
    <source>
        <dbReference type="SMART" id="SM00495"/>
    </source>
</evidence>
<keyword evidence="1" id="KW-0732">Signal</keyword>
<reference evidence="5 6" key="1">
    <citation type="submission" date="2020-08" db="EMBL/GenBank/DDBJ databases">
        <title>The Agave Microbiome: Exploring the role of microbial communities in plant adaptations to desert environments.</title>
        <authorList>
            <person name="Partida-Martinez L.P."/>
        </authorList>
    </citation>
    <scope>NUCLEOTIDE SEQUENCE [LARGE SCALE GENOMIC DNA]</scope>
    <source>
        <strain evidence="5 6">RAS26</strain>
    </source>
</reference>
<evidence type="ECO:0000256" key="3">
    <source>
        <dbReference type="SAM" id="MobiDB-lite"/>
    </source>
</evidence>
<dbReference type="PANTHER" id="PTHR34823">
    <property type="entry name" value="GLCNAC-BINDING PROTEIN A"/>
    <property type="match status" value="1"/>
</dbReference>
<dbReference type="InterPro" id="IPR051024">
    <property type="entry name" value="GlcNAc_Chitin_IntDeg"/>
</dbReference>
<dbReference type="GO" id="GO:0030246">
    <property type="term" value="F:carbohydrate binding"/>
    <property type="evidence" value="ECO:0007669"/>
    <property type="project" value="InterPro"/>
</dbReference>
<dbReference type="InterPro" id="IPR003610">
    <property type="entry name" value="CBM5/12"/>
</dbReference>
<evidence type="ECO:0000256" key="1">
    <source>
        <dbReference type="ARBA" id="ARBA00022729"/>
    </source>
</evidence>
<comment type="caution">
    <text evidence="5">The sequence shown here is derived from an EMBL/GenBank/DDBJ whole genome shotgun (WGS) entry which is preliminary data.</text>
</comment>
<dbReference type="EMBL" id="JACHVX010000002">
    <property type="protein sequence ID" value="MBB2922983.1"/>
    <property type="molecule type" value="Genomic_DNA"/>
</dbReference>
<dbReference type="GO" id="GO:0005975">
    <property type="term" value="P:carbohydrate metabolic process"/>
    <property type="evidence" value="ECO:0007669"/>
    <property type="project" value="InterPro"/>
</dbReference>
<organism evidence="5 6">
    <name type="scientific">Cellulomonas cellasea</name>
    <dbReference type="NCBI Taxonomy" id="43670"/>
    <lineage>
        <taxon>Bacteria</taxon>
        <taxon>Bacillati</taxon>
        <taxon>Actinomycetota</taxon>
        <taxon>Actinomycetes</taxon>
        <taxon>Micrococcales</taxon>
        <taxon>Cellulomonadaceae</taxon>
        <taxon>Cellulomonas</taxon>
    </lineage>
</organism>
<dbReference type="CDD" id="cd21177">
    <property type="entry name" value="LPMO_AA10"/>
    <property type="match status" value="1"/>
</dbReference>
<dbReference type="SUPFAM" id="SSF51055">
    <property type="entry name" value="Carbohydrate binding domain"/>
    <property type="match status" value="1"/>
</dbReference>
<dbReference type="Gene3D" id="2.70.50.50">
    <property type="entry name" value="chitin-binding protein cbp21"/>
    <property type="match status" value="1"/>
</dbReference>
<dbReference type="PANTHER" id="PTHR34823:SF1">
    <property type="entry name" value="CHITIN-BINDING TYPE-4 DOMAIN-CONTAINING PROTEIN"/>
    <property type="match status" value="1"/>
</dbReference>
<dbReference type="InterPro" id="IPR014756">
    <property type="entry name" value="Ig_E-set"/>
</dbReference>
<dbReference type="Gene3D" id="2.10.10.20">
    <property type="entry name" value="Carbohydrate-binding module superfamily 5/12"/>
    <property type="match status" value="1"/>
</dbReference>
<dbReference type="AlphaFoldDB" id="A0A7W4UG63"/>
<proteinExistence type="predicted"/>
<dbReference type="InterPro" id="IPR036573">
    <property type="entry name" value="CBM_sf_5/12"/>
</dbReference>
<feature type="compositionally biased region" description="Pro residues" evidence="3">
    <location>
        <begin position="182"/>
        <end position="203"/>
    </location>
</feature>
<dbReference type="Pfam" id="PF02839">
    <property type="entry name" value="CBM_5_12"/>
    <property type="match status" value="1"/>
</dbReference>
<evidence type="ECO:0000256" key="2">
    <source>
        <dbReference type="ARBA" id="ARBA00022801"/>
    </source>
</evidence>
<gene>
    <name evidence="5" type="ORF">FHR80_001895</name>
</gene>